<gene>
    <name evidence="1" type="ORF">QUW28_09360</name>
</gene>
<dbReference type="RefSeq" id="WP_289545910.1">
    <property type="nucleotide sequence ID" value="NZ_JAUDDZ010000017.1"/>
</dbReference>
<proteinExistence type="predicted"/>
<evidence type="ECO:0000313" key="2">
    <source>
        <dbReference type="Proteomes" id="UP001529421"/>
    </source>
</evidence>
<accession>A0ABT7VB19</accession>
<organism evidence="1 2">
    <name type="scientific">Enorma phocaeensis</name>
    <dbReference type="NCBI Taxonomy" id="1871019"/>
    <lineage>
        <taxon>Bacteria</taxon>
        <taxon>Bacillati</taxon>
        <taxon>Actinomycetota</taxon>
        <taxon>Coriobacteriia</taxon>
        <taxon>Coriobacteriales</taxon>
        <taxon>Coriobacteriaceae</taxon>
        <taxon>Enorma</taxon>
    </lineage>
</organism>
<reference evidence="2" key="1">
    <citation type="submission" date="2023-06" db="EMBL/GenBank/DDBJ databases">
        <title>Identification and characterization of horizontal gene transfer across gut microbiota members of farm animals based on homology search.</title>
        <authorList>
            <person name="Zeman M."/>
            <person name="Kubasova T."/>
            <person name="Jahodarova E."/>
            <person name="Nykrynova M."/>
            <person name="Rychlik I."/>
        </authorList>
    </citation>
    <scope>NUCLEOTIDE SEQUENCE [LARGE SCALE GENOMIC DNA]</scope>
    <source>
        <strain evidence="2">154_Feed</strain>
    </source>
</reference>
<name>A0ABT7VB19_9ACTN</name>
<reference evidence="1 2" key="2">
    <citation type="submission" date="2023-06" db="EMBL/GenBank/DDBJ databases">
        <authorList>
            <person name="Zeman M."/>
            <person name="Kubasova T."/>
            <person name="Jahodarova E."/>
            <person name="Nykrynova M."/>
            <person name="Rychlik I."/>
        </authorList>
    </citation>
    <scope>NUCLEOTIDE SEQUENCE [LARGE SCALE GENOMIC DNA]</scope>
    <source>
        <strain evidence="1 2">154_Feed</strain>
    </source>
</reference>
<sequence>MARVSDGAPRGEGLVSAMRLLGEGPSLCWPHALAVVRRDLLGAAHRHFDDAWRGEVRELVPGDAAMRELCRLYQG</sequence>
<dbReference type="Proteomes" id="UP001529421">
    <property type="component" value="Unassembled WGS sequence"/>
</dbReference>
<keyword evidence="2" id="KW-1185">Reference proteome</keyword>
<evidence type="ECO:0000313" key="1">
    <source>
        <dbReference type="EMBL" id="MDM8275695.1"/>
    </source>
</evidence>
<protein>
    <submittedName>
        <fullName evidence="1">Uncharacterized protein</fullName>
    </submittedName>
</protein>
<dbReference type="EMBL" id="JAUDDZ010000017">
    <property type="protein sequence ID" value="MDM8275695.1"/>
    <property type="molecule type" value="Genomic_DNA"/>
</dbReference>
<comment type="caution">
    <text evidence="1">The sequence shown here is derived from an EMBL/GenBank/DDBJ whole genome shotgun (WGS) entry which is preliminary data.</text>
</comment>